<feature type="region of interest" description="Disordered" evidence="1">
    <location>
        <begin position="970"/>
        <end position="1046"/>
    </location>
</feature>
<feature type="compositionally biased region" description="Low complexity" evidence="1">
    <location>
        <begin position="784"/>
        <end position="803"/>
    </location>
</feature>
<name>A0ABD2BV03_VESMC</name>
<feature type="region of interest" description="Disordered" evidence="1">
    <location>
        <begin position="683"/>
        <end position="821"/>
    </location>
</feature>
<feature type="region of interest" description="Disordered" evidence="1">
    <location>
        <begin position="849"/>
        <end position="940"/>
    </location>
</feature>
<dbReference type="PANTHER" id="PTHR47644">
    <property type="entry name" value="AGAP008221-PA"/>
    <property type="match status" value="1"/>
</dbReference>
<evidence type="ECO:0000313" key="2">
    <source>
        <dbReference type="EMBL" id="KAL2736599.1"/>
    </source>
</evidence>
<reference evidence="2 3" key="1">
    <citation type="journal article" date="2024" name="Ann. Entomol. Soc. Am.">
        <title>Genomic analyses of the southern and eastern yellowjacket wasps (Hymenoptera: Vespidae) reveal evolutionary signatures of social life.</title>
        <authorList>
            <person name="Catto M.A."/>
            <person name="Caine P.B."/>
            <person name="Orr S.E."/>
            <person name="Hunt B.G."/>
            <person name="Goodisman M.A.D."/>
        </authorList>
    </citation>
    <scope>NUCLEOTIDE SEQUENCE [LARGE SCALE GENOMIC DNA]</scope>
    <source>
        <strain evidence="2">232</strain>
        <tissue evidence="2">Head and thorax</tissue>
    </source>
</reference>
<organism evidence="2 3">
    <name type="scientific">Vespula maculifrons</name>
    <name type="common">Eastern yellow jacket</name>
    <name type="synonym">Wasp</name>
    <dbReference type="NCBI Taxonomy" id="7453"/>
    <lineage>
        <taxon>Eukaryota</taxon>
        <taxon>Metazoa</taxon>
        <taxon>Ecdysozoa</taxon>
        <taxon>Arthropoda</taxon>
        <taxon>Hexapoda</taxon>
        <taxon>Insecta</taxon>
        <taxon>Pterygota</taxon>
        <taxon>Neoptera</taxon>
        <taxon>Endopterygota</taxon>
        <taxon>Hymenoptera</taxon>
        <taxon>Apocrita</taxon>
        <taxon>Aculeata</taxon>
        <taxon>Vespoidea</taxon>
        <taxon>Vespidae</taxon>
        <taxon>Vespinae</taxon>
        <taxon>Vespula</taxon>
    </lineage>
</organism>
<evidence type="ECO:0000256" key="1">
    <source>
        <dbReference type="SAM" id="MobiDB-lite"/>
    </source>
</evidence>
<feature type="region of interest" description="Disordered" evidence="1">
    <location>
        <begin position="355"/>
        <end position="427"/>
    </location>
</feature>
<feature type="compositionally biased region" description="Basic and acidic residues" evidence="1">
    <location>
        <begin position="907"/>
        <end position="920"/>
    </location>
</feature>
<accession>A0ABD2BV03</accession>
<sequence>MVKAPTMGPTGGPQGIRKIHPSPEIAMNPRNLQAATTNLTPTALRSEANTLGATTHAFHPQVDVSTQVDLHGGGSFHGDWDRRATPLYSREDIKEQYCITSRQLDAVEKSTGGFFGCLSTRGPSPCSSTRSSILSACVRSVPSDENLCDAPYPRHLQIMYQQPYTNFSRGLSRYHLEDDIEVFRRKPRPFCTISDPKKYMWLPEDEESTRMEGPRPVLPPAPPPPSVQGPQAPKTKHVSFARSHTLTSFDVPRSISPPKLHNPERLIDSKPTMQNTLSSNLPLVHSYAPLIREKFPKRGVMKTQATQTEIPAGFRGRVPPVTLSPRTIHRVKMVSQGAQTNGLFNGRKLTKSYSEAGQLGTPLGGIQTSSGSKEEIEHEPLHRTQSEEPPRSPFIVDTPPPHLPSYAITEDESLPNGDIDGPLCPSQDQRQKSIELEDQEILIDFKPAPVSPDARAILNRLSTPTRRFLPLQKTLSDGEIRVERRELVGEAGEPSYPHTCRRNHQDPWSRTVRTSVEFSSTPEDLSLLRVPSPQDDHHEEEFHENLIRRGLFRKRSVSLEDGVQGPLSGDFMLPRSLPTSPTSPTSSAPRRIPQSPKDELPLTHRLSHTGKIFIPGIISRTSPVTGIIGTSPFASSDSLANDITRDHSDGIWNESQATVLQADSLALLTPKRRLLLLLQHQQDSSMDTEALDAEDVKEMHTPSPRIRLEPATPVQPLTPSADTSVTTSNGRARTSFRRSSPAPPLSQPQSQSSSEFCLSLARTDSGGRTNTDLSETSTTEDYFTANTSTETGTTTGTSATTSSWSRPPQTSSAAASASAPASTTATAAEGSSFESASSIYSLARSEAVVEEPCSPRPIEEETEDPFSLEELLSPARSTSSSSSGSYDLKDAMATMQELDQTAPESGHVSEAELDKDEGHRSSSGGYAESPPDQHAWNEEERRRRRKLFTLDLTNGMTGTESEHITESLYLENVGVPSRSRSKQTSSRSPHRNNRKRDNGQLQQIQQQQQKQQQQQQQPGSRSPQKEEWRMEQSEDGTHAATSDDSSCSHYYRMHHHHHYHMYRDTGDNSRHRRTRDSPRRKNGGYIPARRRSNEDKNAAITGSLPRRRSRIADDVCSNRLSLGRYQRSPGHEYRAVIIDHHSPEARLKALSAESLRSVSPGSDSVFYSEGTDQPYIAVATLDEPHCHHCGRKIYFEVSEEIVKPPADFADSPEGHRSTSSKHGSSQRLYKKFDKRYRLEDRSDRRHRRSSAGRSDIRAKSEERAGPRSGSRGSIDETAAGRKRLQVRSTDASMEILTGREDEDDYVEPYTGGEWIYIGDVEESHVWRRPDSRDGEDDILESVLKERRGSQESTESEKNFRKKYQAATHRMVHRKSSGEMYRRIQTKNFGEIAGFYFTHFPSDLPSFFI</sequence>
<feature type="compositionally biased region" description="Basic and acidic residues" evidence="1">
    <location>
        <begin position="1023"/>
        <end position="1037"/>
    </location>
</feature>
<keyword evidence="3" id="KW-1185">Reference proteome</keyword>
<feature type="region of interest" description="Disordered" evidence="1">
    <location>
        <begin position="205"/>
        <end position="233"/>
    </location>
</feature>
<feature type="compositionally biased region" description="Polar residues" evidence="1">
    <location>
        <begin position="766"/>
        <end position="781"/>
    </location>
</feature>
<feature type="compositionally biased region" description="Polar residues" evidence="1">
    <location>
        <begin position="715"/>
        <end position="732"/>
    </location>
</feature>
<dbReference type="Proteomes" id="UP001607303">
    <property type="component" value="Unassembled WGS sequence"/>
</dbReference>
<protein>
    <submittedName>
        <fullName evidence="2">Uncharacterized protein</fullName>
    </submittedName>
</protein>
<proteinExistence type="predicted"/>
<feature type="region of interest" description="Disordered" evidence="1">
    <location>
        <begin position="1205"/>
        <end position="1227"/>
    </location>
</feature>
<dbReference type="EMBL" id="JAYRBN010000066">
    <property type="protein sequence ID" value="KAL2736599.1"/>
    <property type="molecule type" value="Genomic_DNA"/>
</dbReference>
<dbReference type="PANTHER" id="PTHR47644:SF1">
    <property type="entry name" value="PDZ DOMAIN-CONTAINING PROTEIN"/>
    <property type="match status" value="1"/>
</dbReference>
<comment type="caution">
    <text evidence="2">The sequence shown here is derived from an EMBL/GenBank/DDBJ whole genome shotgun (WGS) entry which is preliminary data.</text>
</comment>
<feature type="compositionally biased region" description="Basic and acidic residues" evidence="1">
    <location>
        <begin position="1061"/>
        <end position="1079"/>
    </location>
</feature>
<feature type="compositionally biased region" description="Low complexity" evidence="1">
    <location>
        <begin position="1000"/>
        <end position="1017"/>
    </location>
</feature>
<feature type="compositionally biased region" description="Low complexity" evidence="1">
    <location>
        <begin position="873"/>
        <end position="885"/>
    </location>
</feature>
<evidence type="ECO:0000313" key="3">
    <source>
        <dbReference type="Proteomes" id="UP001607303"/>
    </source>
</evidence>
<feature type="compositionally biased region" description="Pro residues" evidence="1">
    <location>
        <begin position="216"/>
        <end position="227"/>
    </location>
</feature>
<feature type="compositionally biased region" description="Basic and acidic residues" evidence="1">
    <location>
        <begin position="372"/>
        <end position="390"/>
    </location>
</feature>
<feature type="compositionally biased region" description="Low complexity" evidence="1">
    <location>
        <begin position="810"/>
        <end position="821"/>
    </location>
</feature>
<feature type="region of interest" description="Disordered" evidence="1">
    <location>
        <begin position="563"/>
        <end position="602"/>
    </location>
</feature>
<feature type="compositionally biased region" description="Low complexity" evidence="1">
    <location>
        <begin position="573"/>
        <end position="591"/>
    </location>
</feature>
<feature type="region of interest" description="Disordered" evidence="1">
    <location>
        <begin position="1061"/>
        <end position="1099"/>
    </location>
</feature>
<feature type="region of interest" description="Disordered" evidence="1">
    <location>
        <begin position="1"/>
        <end position="22"/>
    </location>
</feature>
<feature type="region of interest" description="Disordered" evidence="1">
    <location>
        <begin position="1240"/>
        <end position="1286"/>
    </location>
</feature>
<feature type="compositionally biased region" description="Basic and acidic residues" evidence="1">
    <location>
        <begin position="1254"/>
        <end position="1265"/>
    </location>
</feature>
<gene>
    <name evidence="2" type="ORF">V1477_013108</name>
</gene>